<dbReference type="GO" id="GO:0017168">
    <property type="term" value="F:5-oxoprolinase (ATP-hydrolyzing) activity"/>
    <property type="evidence" value="ECO:0007669"/>
    <property type="project" value="TreeGrafter"/>
</dbReference>
<dbReference type="PANTHER" id="PTHR11365:SF23">
    <property type="entry name" value="HYPOTHETICAL 5-OXOPROLINASE (EUROFUNG)-RELATED"/>
    <property type="match status" value="1"/>
</dbReference>
<evidence type="ECO:0000259" key="4">
    <source>
        <dbReference type="Pfam" id="PF19278"/>
    </source>
</evidence>
<dbReference type="Proteomes" id="UP000460221">
    <property type="component" value="Unassembled WGS sequence"/>
</dbReference>
<sequence>MLYPLPPSGGVQPRRATGPTDRTSDGLRPRSTAKGDTGVSSSPRHGGHRLAVDVGGTFIDYILLDEADGSVVIDKQPATATALVDEFVRGLERLPVQTSELSMFIHGTTVALNTLVQERGAKTGLLTTAGFRDVLELGRAGRPDIYDLRYQPAPPLVPRYLRREVTERVAADGTVLTELDLAGVRSEMEFLVAHGIESVAICLLHSYANTAHEAAIAELVRAEYPQLSVTVSSELVREWREYERTSTSVINAYTQPLFGAYAKTIDTRVREKGYEHGIAFMRSNGGVMTIAAAGGRPVETLGSGPSGGVIGAHALSDRTGYRNIVCADVGGTTYDVALIQDGEIVERSNTDIAGRPVMGSVIDIVSVGAGGGSIAVIDAISGSLRVGPESAGASPGPAAFGNGGELPTVTDAQVVLGLLDPDRFLGGRMKLDRAKAETAIAKHLGEDRDLVHLAGGILTIAQTNMANAIRVITTERGLDPREFAMLSFGGGGGLFAAGVAEELGVTTVLVPQAAAGFSAWGMLTADYREDATLTSVVDVATESLPVIRESFAKLAEEAQDALAAYGFERDALQVAYSADVRFLGQDHTITTPVDPAWLTGSGDDLVAGLPIAFAGRHKQRYGHGEAGAPVQIVTARCRAVAPVTSPKTVGKFADGAATPVSTRPIWFPATGWVEEVPVYERTEMSATDRLAGPCVVDEWTTTVIVPPTWTAALDEFGNLVLTRTEA</sequence>
<dbReference type="PANTHER" id="PTHR11365">
    <property type="entry name" value="5-OXOPROLINASE RELATED"/>
    <property type="match status" value="1"/>
</dbReference>
<dbReference type="InterPro" id="IPR008040">
    <property type="entry name" value="Hydant_A_N"/>
</dbReference>
<dbReference type="InterPro" id="IPR049517">
    <property type="entry name" value="ACX-like_C"/>
</dbReference>
<dbReference type="Pfam" id="PF01968">
    <property type="entry name" value="Hydantoinase_A"/>
    <property type="match status" value="1"/>
</dbReference>
<protein>
    <submittedName>
        <fullName evidence="5">Hydantoinase/oxoprolinase family protein</fullName>
    </submittedName>
</protein>
<dbReference type="Pfam" id="PF05378">
    <property type="entry name" value="Hydant_A_N"/>
    <property type="match status" value="1"/>
</dbReference>
<evidence type="ECO:0000256" key="1">
    <source>
        <dbReference type="SAM" id="MobiDB-lite"/>
    </source>
</evidence>
<accession>A0A7K1FJ38</accession>
<feature type="domain" description="Hydantoinase A/oxoprolinase" evidence="2">
    <location>
        <begin position="244"/>
        <end position="530"/>
    </location>
</feature>
<dbReference type="AlphaFoldDB" id="A0A7K1FJ38"/>
<dbReference type="EMBL" id="WLYK01000002">
    <property type="protein sequence ID" value="MTD14155.1"/>
    <property type="molecule type" value="Genomic_DNA"/>
</dbReference>
<evidence type="ECO:0000259" key="3">
    <source>
        <dbReference type="Pfam" id="PF05378"/>
    </source>
</evidence>
<feature type="domain" description="Hydantoinase/oxoprolinase N-terminal" evidence="3">
    <location>
        <begin position="49"/>
        <end position="223"/>
    </location>
</feature>
<gene>
    <name evidence="5" type="ORF">GIS00_09380</name>
</gene>
<dbReference type="SUPFAM" id="SSF53067">
    <property type="entry name" value="Actin-like ATPase domain"/>
    <property type="match status" value="1"/>
</dbReference>
<dbReference type="InterPro" id="IPR002821">
    <property type="entry name" value="Hydantoinase_A"/>
</dbReference>
<dbReference type="GO" id="GO:0005829">
    <property type="term" value="C:cytosol"/>
    <property type="evidence" value="ECO:0007669"/>
    <property type="project" value="TreeGrafter"/>
</dbReference>
<dbReference type="InterPro" id="IPR043129">
    <property type="entry name" value="ATPase_NBD"/>
</dbReference>
<evidence type="ECO:0000313" key="5">
    <source>
        <dbReference type="EMBL" id="MTD14155.1"/>
    </source>
</evidence>
<evidence type="ECO:0000259" key="2">
    <source>
        <dbReference type="Pfam" id="PF01968"/>
    </source>
</evidence>
<keyword evidence="6" id="KW-1185">Reference proteome</keyword>
<evidence type="ECO:0000313" key="6">
    <source>
        <dbReference type="Proteomes" id="UP000460221"/>
    </source>
</evidence>
<feature type="region of interest" description="Disordered" evidence="1">
    <location>
        <begin position="1"/>
        <end position="48"/>
    </location>
</feature>
<proteinExistence type="predicted"/>
<feature type="domain" description="Acetophenone carboxylase-like C-terminal" evidence="4">
    <location>
        <begin position="545"/>
        <end position="717"/>
    </location>
</feature>
<comment type="caution">
    <text evidence="5">The sequence shown here is derived from an EMBL/GenBank/DDBJ whole genome shotgun (WGS) entry which is preliminary data.</text>
</comment>
<dbReference type="InterPro" id="IPR045079">
    <property type="entry name" value="Oxoprolinase-like"/>
</dbReference>
<name>A0A7K1FJ38_9ACTN</name>
<dbReference type="GO" id="GO:0006749">
    <property type="term" value="P:glutathione metabolic process"/>
    <property type="evidence" value="ECO:0007669"/>
    <property type="project" value="TreeGrafter"/>
</dbReference>
<reference evidence="5 6" key="1">
    <citation type="submission" date="2019-11" db="EMBL/GenBank/DDBJ databases">
        <authorList>
            <person name="Jiang L.-Q."/>
        </authorList>
    </citation>
    <scope>NUCLEOTIDE SEQUENCE [LARGE SCALE GENOMIC DNA]</scope>
    <source>
        <strain evidence="5 6">YIM 132087</strain>
    </source>
</reference>
<organism evidence="5 6">
    <name type="scientific">Nakamurella alba</name>
    <dbReference type="NCBI Taxonomy" id="2665158"/>
    <lineage>
        <taxon>Bacteria</taxon>
        <taxon>Bacillati</taxon>
        <taxon>Actinomycetota</taxon>
        <taxon>Actinomycetes</taxon>
        <taxon>Nakamurellales</taxon>
        <taxon>Nakamurellaceae</taxon>
        <taxon>Nakamurella</taxon>
    </lineage>
</organism>
<dbReference type="Pfam" id="PF19278">
    <property type="entry name" value="Hydant_A_C"/>
    <property type="match status" value="1"/>
</dbReference>